<evidence type="ECO:0000313" key="2">
    <source>
        <dbReference type="EMBL" id="SEJ52963.1"/>
    </source>
</evidence>
<feature type="transmembrane region" description="Helical" evidence="1">
    <location>
        <begin position="105"/>
        <end position="127"/>
    </location>
</feature>
<dbReference type="eggNOG" id="COG3759">
    <property type="taxonomic scope" value="Bacteria"/>
</dbReference>
<dbReference type="Proteomes" id="UP000183315">
    <property type="component" value="Unassembled WGS sequence"/>
</dbReference>
<evidence type="ECO:0000256" key="1">
    <source>
        <dbReference type="SAM" id="Phobius"/>
    </source>
</evidence>
<keyword evidence="1" id="KW-1133">Transmembrane helix</keyword>
<evidence type="ECO:0000313" key="3">
    <source>
        <dbReference type="Proteomes" id="UP000183315"/>
    </source>
</evidence>
<accession>A0A1H6ZHD0</accession>
<proteinExistence type="predicted"/>
<organism evidence="2 3">
    <name type="scientific">Demequina mangrovi</name>
    <dbReference type="NCBI Taxonomy" id="1043493"/>
    <lineage>
        <taxon>Bacteria</taxon>
        <taxon>Bacillati</taxon>
        <taxon>Actinomycetota</taxon>
        <taxon>Actinomycetes</taxon>
        <taxon>Micrococcales</taxon>
        <taxon>Demequinaceae</taxon>
        <taxon>Demequina</taxon>
    </lineage>
</organism>
<dbReference type="AlphaFoldDB" id="A0A1H6ZHD0"/>
<dbReference type="RefSeq" id="WP_042216116.1">
    <property type="nucleotide sequence ID" value="NZ_BBLU01000015.1"/>
</dbReference>
<dbReference type="InterPro" id="IPR009732">
    <property type="entry name" value="DUF1304"/>
</dbReference>
<dbReference type="EMBL" id="FNZI01000004">
    <property type="protein sequence ID" value="SEJ52963.1"/>
    <property type="molecule type" value="Genomic_DNA"/>
</dbReference>
<name>A0A1H6ZHD0_9MICO</name>
<keyword evidence="3" id="KW-1185">Reference proteome</keyword>
<sequence>MLVATCVLAVLAALIHVGIFWLESLAWMRPETREVFGIASEHDAQVTRALAFNQGFYNLFLAIVTSVGIVLLATGSTAAGAALVYAGCGSMTAAALVLVSGSRRYARAAALQGVVPLLAVLALTVSLV</sequence>
<gene>
    <name evidence="2" type="ORF">SAMN05421637_2163</name>
</gene>
<keyword evidence="1" id="KW-0812">Transmembrane</keyword>
<protein>
    <submittedName>
        <fullName evidence="2">Putative membrane protein</fullName>
    </submittedName>
</protein>
<keyword evidence="1" id="KW-0472">Membrane</keyword>
<reference evidence="3" key="1">
    <citation type="submission" date="2016-10" db="EMBL/GenBank/DDBJ databases">
        <authorList>
            <person name="Varghese N."/>
        </authorList>
    </citation>
    <scope>NUCLEOTIDE SEQUENCE [LARGE SCALE GENOMIC DNA]</scope>
    <source>
        <strain evidence="3">DSM 24868</strain>
    </source>
</reference>
<dbReference type="OrthoDB" id="9803832at2"/>
<feature type="transmembrane region" description="Helical" evidence="1">
    <location>
        <begin position="55"/>
        <end position="73"/>
    </location>
</feature>
<dbReference type="STRING" id="1043493.SAMN05421637_2163"/>
<feature type="transmembrane region" description="Helical" evidence="1">
    <location>
        <begin position="80"/>
        <end position="99"/>
    </location>
</feature>
<dbReference type="Pfam" id="PF06993">
    <property type="entry name" value="DUF1304"/>
    <property type="match status" value="1"/>
</dbReference>